<protein>
    <recommendedName>
        <fullName evidence="3">Hydrogenase maturation protease</fullName>
    </recommendedName>
</protein>
<dbReference type="SUPFAM" id="SSF53163">
    <property type="entry name" value="HybD-like"/>
    <property type="match status" value="1"/>
</dbReference>
<proteinExistence type="predicted"/>
<dbReference type="Proteomes" id="UP000319004">
    <property type="component" value="Chromosome"/>
</dbReference>
<accession>A0A518HYF1</accession>
<gene>
    <name evidence="1" type="ORF">Enr13x_57750</name>
</gene>
<dbReference type="Gene3D" id="3.40.50.1450">
    <property type="entry name" value="HybD-like"/>
    <property type="match status" value="1"/>
</dbReference>
<dbReference type="OrthoDB" id="9808862at2"/>
<evidence type="ECO:0000313" key="1">
    <source>
        <dbReference type="EMBL" id="QDV45872.1"/>
    </source>
</evidence>
<dbReference type="KEGG" id="snep:Enr13x_57750"/>
<dbReference type="PANTHER" id="PTHR30302">
    <property type="entry name" value="HYDROGENASE 1 MATURATION PROTEASE"/>
    <property type="match status" value="1"/>
</dbReference>
<keyword evidence="2" id="KW-1185">Reference proteome</keyword>
<dbReference type="InterPro" id="IPR023430">
    <property type="entry name" value="Pept_HybD-like_dom_sf"/>
</dbReference>
<reference evidence="1 2" key="1">
    <citation type="submission" date="2019-03" db="EMBL/GenBank/DDBJ databases">
        <title>Deep-cultivation of Planctomycetes and their phenomic and genomic characterization uncovers novel biology.</title>
        <authorList>
            <person name="Wiegand S."/>
            <person name="Jogler M."/>
            <person name="Boedeker C."/>
            <person name="Pinto D."/>
            <person name="Vollmers J."/>
            <person name="Rivas-Marin E."/>
            <person name="Kohn T."/>
            <person name="Peeters S.H."/>
            <person name="Heuer A."/>
            <person name="Rast P."/>
            <person name="Oberbeckmann S."/>
            <person name="Bunk B."/>
            <person name="Jeske O."/>
            <person name="Meyerdierks A."/>
            <person name="Storesund J.E."/>
            <person name="Kallscheuer N."/>
            <person name="Luecker S."/>
            <person name="Lage O.M."/>
            <person name="Pohl T."/>
            <person name="Merkel B.J."/>
            <person name="Hornburger P."/>
            <person name="Mueller R.-W."/>
            <person name="Bruemmer F."/>
            <person name="Labrenz M."/>
            <person name="Spormann A.M."/>
            <person name="Op den Camp H."/>
            <person name="Overmann J."/>
            <person name="Amann R."/>
            <person name="Jetten M.S.M."/>
            <person name="Mascher T."/>
            <person name="Medema M.H."/>
            <person name="Devos D.P."/>
            <person name="Kaster A.-K."/>
            <person name="Ovreas L."/>
            <person name="Rohde M."/>
            <person name="Galperin M.Y."/>
            <person name="Jogler C."/>
        </authorList>
    </citation>
    <scope>NUCLEOTIDE SEQUENCE [LARGE SCALE GENOMIC DNA]</scope>
    <source>
        <strain evidence="1 2">Enr13</strain>
    </source>
</reference>
<dbReference type="AlphaFoldDB" id="A0A518HYF1"/>
<sequence>MKLAALVIGLGNTLRGDDALGPIAAERVRQVVDPQAVRVINRCEPTPDLALELSKTGRAVFLDASIEGPADRVLVRRLQETHAAEALGHQLSLGTLLSLTRRLYDDVPEAFAITFPGRTFELSDRCLTPEAESAVATMVAKTLRVIESKQVIADA</sequence>
<dbReference type="GO" id="GO:0008047">
    <property type="term" value="F:enzyme activator activity"/>
    <property type="evidence" value="ECO:0007669"/>
    <property type="project" value="InterPro"/>
</dbReference>
<dbReference type="NCBIfam" id="TIGR00072">
    <property type="entry name" value="hydrog_prot"/>
    <property type="match status" value="1"/>
</dbReference>
<dbReference type="EMBL" id="CP037423">
    <property type="protein sequence ID" value="QDV45872.1"/>
    <property type="molecule type" value="Genomic_DNA"/>
</dbReference>
<name>A0A518HYF1_9BACT</name>
<dbReference type="InterPro" id="IPR000671">
    <property type="entry name" value="Peptidase_A31"/>
</dbReference>
<evidence type="ECO:0008006" key="3">
    <source>
        <dbReference type="Google" id="ProtNLM"/>
    </source>
</evidence>
<dbReference type="PANTHER" id="PTHR30302:SF5">
    <property type="entry name" value="SLR1876 PROTEIN"/>
    <property type="match status" value="1"/>
</dbReference>
<dbReference type="GO" id="GO:0004175">
    <property type="term" value="F:endopeptidase activity"/>
    <property type="evidence" value="ECO:0007669"/>
    <property type="project" value="TreeGrafter"/>
</dbReference>
<evidence type="ECO:0000313" key="2">
    <source>
        <dbReference type="Proteomes" id="UP000319004"/>
    </source>
</evidence>
<organism evidence="1 2">
    <name type="scientific">Stieleria neptunia</name>
    <dbReference type="NCBI Taxonomy" id="2527979"/>
    <lineage>
        <taxon>Bacteria</taxon>
        <taxon>Pseudomonadati</taxon>
        <taxon>Planctomycetota</taxon>
        <taxon>Planctomycetia</taxon>
        <taxon>Pirellulales</taxon>
        <taxon>Pirellulaceae</taxon>
        <taxon>Stieleria</taxon>
    </lineage>
</organism>
<dbReference type="RefSeq" id="WP_145390094.1">
    <property type="nucleotide sequence ID" value="NZ_CP037423.1"/>
</dbReference>
<dbReference type="GO" id="GO:0016485">
    <property type="term" value="P:protein processing"/>
    <property type="evidence" value="ECO:0007669"/>
    <property type="project" value="TreeGrafter"/>
</dbReference>